<evidence type="ECO:0000313" key="2">
    <source>
        <dbReference type="EMBL" id="ESE39574.1"/>
    </source>
</evidence>
<keyword evidence="1" id="KW-0732">Signal</keyword>
<evidence type="ECO:0000256" key="1">
    <source>
        <dbReference type="SAM" id="SignalP"/>
    </source>
</evidence>
<feature type="signal peptide" evidence="1">
    <location>
        <begin position="1"/>
        <end position="32"/>
    </location>
</feature>
<keyword evidence="3" id="KW-1185">Reference proteome</keyword>
<proteinExistence type="predicted"/>
<name>A0ABP2Z0H7_9GAMM</name>
<gene>
    <name evidence="2" type="ORF">SHD_3783</name>
</gene>
<protein>
    <submittedName>
        <fullName evidence="2">Periplasmic protein</fullName>
    </submittedName>
</protein>
<feature type="chain" id="PRO_5045352916" evidence="1">
    <location>
        <begin position="33"/>
        <end position="116"/>
    </location>
</feature>
<organism evidence="2 3">
    <name type="scientific">Shewanella decolorationis S12</name>
    <dbReference type="NCBI Taxonomy" id="1353536"/>
    <lineage>
        <taxon>Bacteria</taxon>
        <taxon>Pseudomonadati</taxon>
        <taxon>Pseudomonadota</taxon>
        <taxon>Gammaproteobacteria</taxon>
        <taxon>Alteromonadales</taxon>
        <taxon>Shewanellaceae</taxon>
        <taxon>Shewanella</taxon>
    </lineage>
</organism>
<sequence>MMRLISNLTVKIRRTCLLGGILSALLALPAFAGQVVVTRSDEPFDAFAVRDQVLKDYEWQESLRRQEQIQILQALPLGCIAQVKPYPYFTCGQDNYRPYRYQQQDVYIKVDPPAQR</sequence>
<evidence type="ECO:0000313" key="3">
    <source>
        <dbReference type="Proteomes" id="UP000017548"/>
    </source>
</evidence>
<accession>A0ABP2Z0H7</accession>
<comment type="caution">
    <text evidence="2">The sequence shown here is derived from an EMBL/GenBank/DDBJ whole genome shotgun (WGS) entry which is preliminary data.</text>
</comment>
<reference evidence="2 3" key="1">
    <citation type="journal article" date="2013" name="Genome Announc.">
        <title>Draft Genome Sequence of Shewanella decolorationis S12, a Dye-Degrading Bacterium Isolated from a Wastewater Treatment Plant.</title>
        <authorList>
            <person name="Xu M."/>
            <person name="Fang Y."/>
            <person name="Liu J."/>
            <person name="Chen X."/>
            <person name="Sun G."/>
            <person name="Guo J."/>
            <person name="Hua Z."/>
            <person name="Tu Q."/>
            <person name="Wu L."/>
            <person name="Zhou J."/>
            <person name="Liu X."/>
        </authorList>
    </citation>
    <scope>NUCLEOTIDE SEQUENCE [LARGE SCALE GENOMIC DNA]</scope>
    <source>
        <strain evidence="2 3">S12</strain>
    </source>
</reference>
<dbReference type="Proteomes" id="UP000017548">
    <property type="component" value="Unassembled WGS sequence"/>
</dbReference>
<dbReference type="EMBL" id="AXZL01000076">
    <property type="protein sequence ID" value="ESE39574.1"/>
    <property type="molecule type" value="Genomic_DNA"/>
</dbReference>